<gene>
    <name evidence="2" type="ORF">HUJ06_016432</name>
</gene>
<name>A0A822ZK80_NELNU</name>
<accession>A0A822ZK80</accession>
<sequence length="28" mass="3219">MNPPSSTPHHQPNPFQVRTTTTQKTEQK</sequence>
<proteinExistence type="predicted"/>
<dbReference type="EMBL" id="DUZY01000008">
    <property type="protein sequence ID" value="DAD46494.1"/>
    <property type="molecule type" value="Genomic_DNA"/>
</dbReference>
<keyword evidence="3" id="KW-1185">Reference proteome</keyword>
<evidence type="ECO:0000256" key="1">
    <source>
        <dbReference type="SAM" id="MobiDB-lite"/>
    </source>
</evidence>
<organism evidence="2 3">
    <name type="scientific">Nelumbo nucifera</name>
    <name type="common">Sacred lotus</name>
    <dbReference type="NCBI Taxonomy" id="4432"/>
    <lineage>
        <taxon>Eukaryota</taxon>
        <taxon>Viridiplantae</taxon>
        <taxon>Streptophyta</taxon>
        <taxon>Embryophyta</taxon>
        <taxon>Tracheophyta</taxon>
        <taxon>Spermatophyta</taxon>
        <taxon>Magnoliopsida</taxon>
        <taxon>Proteales</taxon>
        <taxon>Nelumbonaceae</taxon>
        <taxon>Nelumbo</taxon>
    </lineage>
</organism>
<feature type="region of interest" description="Disordered" evidence="1">
    <location>
        <begin position="1"/>
        <end position="28"/>
    </location>
</feature>
<comment type="caution">
    <text evidence="2">The sequence shown here is derived from an EMBL/GenBank/DDBJ whole genome shotgun (WGS) entry which is preliminary data.</text>
</comment>
<feature type="compositionally biased region" description="Polar residues" evidence="1">
    <location>
        <begin position="7"/>
        <end position="28"/>
    </location>
</feature>
<evidence type="ECO:0000313" key="2">
    <source>
        <dbReference type="EMBL" id="DAD46494.1"/>
    </source>
</evidence>
<reference evidence="2 3" key="1">
    <citation type="journal article" date="2020" name="Mol. Biol. Evol.">
        <title>Distinct Expression and Methylation Patterns for Genes with Different Fates following a Single Whole-Genome Duplication in Flowering Plants.</title>
        <authorList>
            <person name="Shi T."/>
            <person name="Rahmani R.S."/>
            <person name="Gugger P.F."/>
            <person name="Wang M."/>
            <person name="Li H."/>
            <person name="Zhang Y."/>
            <person name="Li Z."/>
            <person name="Wang Q."/>
            <person name="Van de Peer Y."/>
            <person name="Marchal K."/>
            <person name="Chen J."/>
        </authorList>
    </citation>
    <scope>NUCLEOTIDE SEQUENCE [LARGE SCALE GENOMIC DNA]</scope>
    <source>
        <tissue evidence="2">Leaf</tissue>
    </source>
</reference>
<dbReference type="Proteomes" id="UP000607653">
    <property type="component" value="Unassembled WGS sequence"/>
</dbReference>
<protein>
    <submittedName>
        <fullName evidence="2">Uncharacterized protein</fullName>
    </submittedName>
</protein>
<dbReference type="AlphaFoldDB" id="A0A822ZK80"/>
<evidence type="ECO:0000313" key="3">
    <source>
        <dbReference type="Proteomes" id="UP000607653"/>
    </source>
</evidence>